<dbReference type="KEGG" id="amyt:AMYT_1076"/>
<evidence type="ECO:0000259" key="1">
    <source>
        <dbReference type="PROSITE" id="PS50883"/>
    </source>
</evidence>
<sequence>MSILKKLNRYRYKHKIKTLFLIDILYMKDLNAVYSFENGDFIIKQLENLLKQTIKNKIKKYLHKNSFIDFVNTHVDVFGITIYEDLSQEQINDIKDIIFNTIISHKFLLLDKKSFITIDVTMGCSKSADNKLKIYAEKALHNAKLNFVHFIYFDSAFYKEEEISENLLHTLRLNIENNLVEPYFQPIVDSKSEKICKYEALMRVFDENNNMIMPHVFIQKSKKYRLYNKLMALLIKKTIMYIESYKIHVSINLDFHDILNPKLKELLIKNIKKNDIGKYLTLEILESDKISNYAIVNDFIKEVKKYGVQIAIDDFGTGFSNYEYILNIDVDYIKIDGSLIKKIDQEIYLNLIKSIVLFCKQQNIKVVAEFVSDLKIMRYIRSLGIDYAQGYYISKPKSIDEIIGELNERNS</sequence>
<dbReference type="CDD" id="cd01948">
    <property type="entry name" value="EAL"/>
    <property type="match status" value="1"/>
</dbReference>
<feature type="domain" description="EAL" evidence="1">
    <location>
        <begin position="164"/>
        <end position="410"/>
    </location>
</feature>
<organism evidence="2 3">
    <name type="scientific">Malaciobacter mytili LMG 24559</name>
    <dbReference type="NCBI Taxonomy" id="1032238"/>
    <lineage>
        <taxon>Bacteria</taxon>
        <taxon>Pseudomonadati</taxon>
        <taxon>Campylobacterota</taxon>
        <taxon>Epsilonproteobacteria</taxon>
        <taxon>Campylobacterales</taxon>
        <taxon>Arcobacteraceae</taxon>
        <taxon>Malaciobacter</taxon>
    </lineage>
</organism>
<accession>A0AAX2AGH0</accession>
<dbReference type="GO" id="GO:0071111">
    <property type="term" value="F:cyclic-guanylate-specific phosphodiesterase activity"/>
    <property type="evidence" value="ECO:0007669"/>
    <property type="project" value="InterPro"/>
</dbReference>
<proteinExistence type="predicted"/>
<dbReference type="InterPro" id="IPR035919">
    <property type="entry name" value="EAL_sf"/>
</dbReference>
<protein>
    <recommendedName>
        <fullName evidence="1">EAL domain-containing protein</fullName>
    </recommendedName>
</protein>
<dbReference type="PROSITE" id="PS50883">
    <property type="entry name" value="EAL"/>
    <property type="match status" value="1"/>
</dbReference>
<name>A0AAX2AGH0_9BACT</name>
<dbReference type="SMART" id="SM00052">
    <property type="entry name" value="EAL"/>
    <property type="match status" value="1"/>
</dbReference>
<evidence type="ECO:0000313" key="3">
    <source>
        <dbReference type="Proteomes" id="UP000290092"/>
    </source>
</evidence>
<dbReference type="PANTHER" id="PTHR33121:SF79">
    <property type="entry name" value="CYCLIC DI-GMP PHOSPHODIESTERASE PDED-RELATED"/>
    <property type="match status" value="1"/>
</dbReference>
<dbReference type="InterPro" id="IPR001633">
    <property type="entry name" value="EAL_dom"/>
</dbReference>
<dbReference type="RefSeq" id="WP_114841526.1">
    <property type="nucleotide sequence ID" value="NZ_CP031219.1"/>
</dbReference>
<dbReference type="Proteomes" id="UP000290092">
    <property type="component" value="Unassembled WGS sequence"/>
</dbReference>
<dbReference type="Gene3D" id="3.20.20.450">
    <property type="entry name" value="EAL domain"/>
    <property type="match status" value="1"/>
</dbReference>
<comment type="caution">
    <text evidence="2">The sequence shown here is derived from an EMBL/GenBank/DDBJ whole genome shotgun (WGS) entry which is preliminary data.</text>
</comment>
<dbReference type="InterPro" id="IPR050706">
    <property type="entry name" value="Cyclic-di-GMP_PDE-like"/>
</dbReference>
<dbReference type="PANTHER" id="PTHR33121">
    <property type="entry name" value="CYCLIC DI-GMP PHOSPHODIESTERASE PDEF"/>
    <property type="match status" value="1"/>
</dbReference>
<keyword evidence="3" id="KW-1185">Reference proteome</keyword>
<dbReference type="SUPFAM" id="SSF141868">
    <property type="entry name" value="EAL domain-like"/>
    <property type="match status" value="1"/>
</dbReference>
<gene>
    <name evidence="2" type="ORF">CP985_10250</name>
</gene>
<dbReference type="AlphaFoldDB" id="A0AAX2AGH0"/>
<reference evidence="2 3" key="1">
    <citation type="submission" date="2017-09" db="EMBL/GenBank/DDBJ databases">
        <title>Genomics of the genus Arcobacter.</title>
        <authorList>
            <person name="Perez-Cataluna A."/>
            <person name="Figueras M.J."/>
            <person name="Salas-Masso N."/>
        </authorList>
    </citation>
    <scope>NUCLEOTIDE SEQUENCE [LARGE SCALE GENOMIC DNA]</scope>
    <source>
        <strain evidence="2 3">CECT 7386</strain>
    </source>
</reference>
<evidence type="ECO:0000313" key="2">
    <source>
        <dbReference type="EMBL" id="RXK15123.1"/>
    </source>
</evidence>
<dbReference type="Pfam" id="PF00563">
    <property type="entry name" value="EAL"/>
    <property type="match status" value="1"/>
</dbReference>
<dbReference type="EMBL" id="NXID01000038">
    <property type="protein sequence ID" value="RXK15123.1"/>
    <property type="molecule type" value="Genomic_DNA"/>
</dbReference>